<dbReference type="RefSeq" id="XP_056549448.1">
    <property type="nucleotide sequence ID" value="XM_056705550.1"/>
</dbReference>
<dbReference type="Pfam" id="PF01565">
    <property type="entry name" value="FAD_binding_4"/>
    <property type="match status" value="1"/>
</dbReference>
<dbReference type="GO" id="GO:0005737">
    <property type="term" value="C:cytoplasm"/>
    <property type="evidence" value="ECO:0007669"/>
    <property type="project" value="InterPro"/>
</dbReference>
<accession>A0A9W9R9E8</accession>
<dbReference type="Proteomes" id="UP001147782">
    <property type="component" value="Unassembled WGS sequence"/>
</dbReference>
<dbReference type="CDD" id="cd06223">
    <property type="entry name" value="PRTases_typeI"/>
    <property type="match status" value="1"/>
</dbReference>
<evidence type="ECO:0000313" key="6">
    <source>
        <dbReference type="EMBL" id="KAJ5355425.1"/>
    </source>
</evidence>
<dbReference type="Gene3D" id="3.30.465.10">
    <property type="match status" value="1"/>
</dbReference>
<dbReference type="InterPro" id="IPR029057">
    <property type="entry name" value="PRTase-like"/>
</dbReference>
<name>A0A9W9R9E8_9EURO</name>
<evidence type="ECO:0000256" key="2">
    <source>
        <dbReference type="ARBA" id="ARBA00022630"/>
    </source>
</evidence>
<evidence type="ECO:0000256" key="1">
    <source>
        <dbReference type="ARBA" id="ARBA00005466"/>
    </source>
</evidence>
<dbReference type="PANTHER" id="PTHR42973:SF25">
    <property type="entry name" value="PHOSPHOMEVALONATE KINASE"/>
    <property type="match status" value="1"/>
</dbReference>
<dbReference type="GO" id="GO:0016491">
    <property type="term" value="F:oxidoreductase activity"/>
    <property type="evidence" value="ECO:0007669"/>
    <property type="project" value="UniProtKB-KW"/>
</dbReference>
<feature type="domain" description="FAD-binding PCMH-type" evidence="5">
    <location>
        <begin position="305"/>
        <end position="497"/>
    </location>
</feature>
<dbReference type="GeneID" id="81444729"/>
<evidence type="ECO:0000256" key="3">
    <source>
        <dbReference type="ARBA" id="ARBA00022827"/>
    </source>
</evidence>
<organism evidence="6 7">
    <name type="scientific">Penicillium cataractarum</name>
    <dbReference type="NCBI Taxonomy" id="2100454"/>
    <lineage>
        <taxon>Eukaryota</taxon>
        <taxon>Fungi</taxon>
        <taxon>Dikarya</taxon>
        <taxon>Ascomycota</taxon>
        <taxon>Pezizomycotina</taxon>
        <taxon>Eurotiomycetes</taxon>
        <taxon>Eurotiomycetidae</taxon>
        <taxon>Eurotiales</taxon>
        <taxon>Aspergillaceae</taxon>
        <taxon>Penicillium</taxon>
    </lineage>
</organism>
<evidence type="ECO:0000256" key="4">
    <source>
        <dbReference type="ARBA" id="ARBA00023002"/>
    </source>
</evidence>
<dbReference type="InterPro" id="IPR029063">
    <property type="entry name" value="SAM-dependent_MTases_sf"/>
</dbReference>
<protein>
    <recommendedName>
        <fullName evidence="5">FAD-binding PCMH-type domain-containing protein</fullName>
    </recommendedName>
</protein>
<evidence type="ECO:0000313" key="7">
    <source>
        <dbReference type="Proteomes" id="UP001147782"/>
    </source>
</evidence>
<reference evidence="6" key="2">
    <citation type="journal article" date="2023" name="IMA Fungus">
        <title>Comparative genomic study of the Penicillium genus elucidates a diverse pangenome and 15 lateral gene transfer events.</title>
        <authorList>
            <person name="Petersen C."/>
            <person name="Sorensen T."/>
            <person name="Nielsen M.R."/>
            <person name="Sondergaard T.E."/>
            <person name="Sorensen J.L."/>
            <person name="Fitzpatrick D.A."/>
            <person name="Frisvad J.C."/>
            <person name="Nielsen K.L."/>
        </authorList>
    </citation>
    <scope>NUCLEOTIDE SEQUENCE</scope>
    <source>
        <strain evidence="6">IBT 29864</strain>
    </source>
</reference>
<keyword evidence="2" id="KW-0285">Flavoprotein</keyword>
<keyword evidence="4" id="KW-0560">Oxidoreductase</keyword>
<dbReference type="InterPro" id="IPR005919">
    <property type="entry name" value="Pmev_kin_anim"/>
</dbReference>
<dbReference type="SUPFAM" id="SSF56176">
    <property type="entry name" value="FAD-binding/transporter-associated domain-like"/>
    <property type="match status" value="1"/>
</dbReference>
<proteinExistence type="inferred from homology"/>
<dbReference type="PANTHER" id="PTHR42973">
    <property type="entry name" value="BINDING OXIDOREDUCTASE, PUTATIVE (AFU_ORTHOLOGUE AFUA_1G17690)-RELATED"/>
    <property type="match status" value="1"/>
</dbReference>
<dbReference type="InterPro" id="IPR050416">
    <property type="entry name" value="FAD-linked_Oxidoreductase"/>
</dbReference>
<dbReference type="GO" id="GO:0004631">
    <property type="term" value="F:phosphomevalonate kinase activity"/>
    <property type="evidence" value="ECO:0007669"/>
    <property type="project" value="InterPro"/>
</dbReference>
<dbReference type="InterPro" id="IPR027417">
    <property type="entry name" value="P-loop_NTPase"/>
</dbReference>
<dbReference type="GO" id="GO:0071949">
    <property type="term" value="F:FAD binding"/>
    <property type="evidence" value="ECO:0007669"/>
    <property type="project" value="InterPro"/>
</dbReference>
<dbReference type="Gene3D" id="3.40.50.150">
    <property type="entry name" value="Vaccinia Virus protein VP39"/>
    <property type="match status" value="1"/>
</dbReference>
<comment type="caution">
    <text evidence="6">The sequence shown here is derived from an EMBL/GenBank/DDBJ whole genome shotgun (WGS) entry which is preliminary data.</text>
</comment>
<reference evidence="6" key="1">
    <citation type="submission" date="2022-11" db="EMBL/GenBank/DDBJ databases">
        <authorList>
            <person name="Petersen C."/>
        </authorList>
    </citation>
    <scope>NUCLEOTIDE SEQUENCE</scope>
    <source>
        <strain evidence="6">IBT 29864</strain>
    </source>
</reference>
<sequence length="1143" mass="126182">MTTLQSLKQALRQEAERIETVSSIREPLTDEEYSIGFEILLRDSGWITYRDFVVPHLTQLLTPILTSHTRISVLEIGPGPRSVLGQLPLVLRRTVGKYAAYEPNALFATRMKESLSSSSGMESPLPCLEIPPIIHQRPFNLHESESHAEKFDVILFCHSMYGMNSKAKVIERALEMLVQRPEYGIVVVFHRDISLKFDGLACYLTASFSTGAVCVADDDLELDRFAPFVAGFTLQDICKYENLRFAWRKVCRTLGRRDEAYLGHLFFGSPDIMTVFTRYSTSLPDLAAQVPLLKGELVVKNREALSHRPACIVRPTKIQHIQQCVLWALMNHVGLTVIGGGHSGHCRQPNVVAVDMSAFDKVHIVAAGDDKKDPTSKLGPLVIAEAGCKAGGIVRESMAAGFTVPLGSRPSVGAGLWLQGGIGHLARLYGLSCDAIVGAIIVSVKNGRLLCVGHVPAQHRPAGAMCPEYEADLLWAIKGAGTNFGIVVSVVFKAYPATTHGVRNWVIPLMNDNDARFKINYYDLYAAQRLPANCSVDMFIYQEEDQMRLGVTLFENPTAEVNPMTATIRTVLGSERSFKAVDDMGLFETDMYMSEMHGGHGGNKMSSFKRCIFLKDIGYSPVVNLLIKTMKTRPTSLCYLHLLHGGGAVRNVAADANAFGYRQWEFACVITGIWPRGEDGTELAHNVKEWVYKVAEELLPFSWGIYSADLGPGPRDAALASRAFGPNYPRLVQLKQIFDPHNVLADACPLRQIPATQKLIILVTGENGVGKDYCANTWASVFNTNYGNHVVARTVCISDVTKREYAAMHPDVNLARLLHDRDYKEQHRPAMTAFFDAQVACRPRMLEEHFLAVVREAMSVDVLFITGMREKGPLVTYSHLVPEHRLIEVRVQASPQTLRARRDYYGADGRDNDKQATSGYCPTIVFKNEAPGIEPVRHFGVCYLLPLVSEDIQRLAKMVRPVPDFPRPHMTFQHVLGIAKHPQGLEVCTRLLASLLIGGWITVSAIACCETGGFTFASPLAEKVKKPIAFIREAGKLPPPTISVTKSTSHISASTSSSSKDKVIEMEMYSIPRGSLVVVVDDVLATGHTLCAVLELLSNAGIRPQDTVVLVVAEFPAHRGRELLYERGFGAVNIRSLLVFDGV</sequence>
<dbReference type="InterPro" id="IPR000836">
    <property type="entry name" value="PRTase_dom"/>
</dbReference>
<dbReference type="InterPro" id="IPR016164">
    <property type="entry name" value="FAD-linked_Oxase-like_C"/>
</dbReference>
<dbReference type="PROSITE" id="PS51387">
    <property type="entry name" value="FAD_PCMH"/>
    <property type="match status" value="1"/>
</dbReference>
<dbReference type="InterPro" id="IPR036318">
    <property type="entry name" value="FAD-bd_PCMH-like_sf"/>
</dbReference>
<comment type="similarity">
    <text evidence="1">Belongs to the oxygen-dependent FAD-linked oxidoreductase family.</text>
</comment>
<dbReference type="EMBL" id="JAPZBS010000010">
    <property type="protein sequence ID" value="KAJ5355425.1"/>
    <property type="molecule type" value="Genomic_DNA"/>
</dbReference>
<keyword evidence="3" id="KW-0274">FAD</keyword>
<dbReference type="InterPro" id="IPR016169">
    <property type="entry name" value="FAD-bd_PCMH_sub2"/>
</dbReference>
<dbReference type="SUPFAM" id="SSF53271">
    <property type="entry name" value="PRTase-like"/>
    <property type="match status" value="1"/>
</dbReference>
<gene>
    <name evidence="6" type="ORF">N7496_012637</name>
</gene>
<dbReference type="Pfam" id="PF04275">
    <property type="entry name" value="P-mevalo_kinase"/>
    <property type="match status" value="1"/>
</dbReference>
<dbReference type="OrthoDB" id="363185at2759"/>
<dbReference type="Pfam" id="PF08031">
    <property type="entry name" value="BBE"/>
    <property type="match status" value="1"/>
</dbReference>
<dbReference type="InterPro" id="IPR016166">
    <property type="entry name" value="FAD-bd_PCMH"/>
</dbReference>
<dbReference type="Pfam" id="PF00156">
    <property type="entry name" value="Pribosyltran"/>
    <property type="match status" value="1"/>
</dbReference>
<dbReference type="Gene3D" id="3.40.50.300">
    <property type="entry name" value="P-loop containing nucleotide triphosphate hydrolases"/>
    <property type="match status" value="1"/>
</dbReference>
<dbReference type="Gene3D" id="3.40.50.2020">
    <property type="match status" value="1"/>
</dbReference>
<keyword evidence="7" id="KW-1185">Reference proteome</keyword>
<dbReference type="InterPro" id="IPR012951">
    <property type="entry name" value="BBE"/>
</dbReference>
<dbReference type="AlphaFoldDB" id="A0A9W9R9E8"/>
<evidence type="ECO:0000259" key="5">
    <source>
        <dbReference type="PROSITE" id="PS51387"/>
    </source>
</evidence>
<dbReference type="Gene3D" id="3.40.462.20">
    <property type="match status" value="1"/>
</dbReference>
<dbReference type="SUPFAM" id="SSF55103">
    <property type="entry name" value="FAD-linked oxidases, C-terminal domain"/>
    <property type="match status" value="1"/>
</dbReference>
<dbReference type="GO" id="GO:0006695">
    <property type="term" value="P:cholesterol biosynthetic process"/>
    <property type="evidence" value="ECO:0007669"/>
    <property type="project" value="InterPro"/>
</dbReference>
<dbReference type="InterPro" id="IPR006094">
    <property type="entry name" value="Oxid_FAD_bind_N"/>
</dbReference>